<dbReference type="Pfam" id="PF13563">
    <property type="entry name" value="2_5_RNA_ligase2"/>
    <property type="match status" value="1"/>
</dbReference>
<dbReference type="PANTHER" id="PTHR35561:SF1">
    <property type="entry name" value="RNA 2',3'-CYCLIC PHOSPHODIESTERASE"/>
    <property type="match status" value="1"/>
</dbReference>
<keyword evidence="3" id="KW-1185">Reference proteome</keyword>
<accession>A0ABT0DU24</accession>
<organism evidence="2 3">
    <name type="scientific">Sphingobium agri</name>
    <dbReference type="NCBI Taxonomy" id="2933566"/>
    <lineage>
        <taxon>Bacteria</taxon>
        <taxon>Pseudomonadati</taxon>
        <taxon>Pseudomonadota</taxon>
        <taxon>Alphaproteobacteria</taxon>
        <taxon>Sphingomonadales</taxon>
        <taxon>Sphingomonadaceae</taxon>
        <taxon>Sphingobium</taxon>
    </lineage>
</organism>
<protein>
    <submittedName>
        <fullName evidence="2">2'-5' RNA ligase family protein</fullName>
    </submittedName>
</protein>
<keyword evidence="2" id="KW-0436">Ligase</keyword>
<evidence type="ECO:0000313" key="2">
    <source>
        <dbReference type="EMBL" id="MCK0530615.1"/>
    </source>
</evidence>
<comment type="caution">
    <text evidence="2">The sequence shown here is derived from an EMBL/GenBank/DDBJ whole genome shotgun (WGS) entry which is preliminary data.</text>
</comment>
<evidence type="ECO:0000313" key="3">
    <source>
        <dbReference type="Proteomes" id="UP001203512"/>
    </source>
</evidence>
<dbReference type="SUPFAM" id="SSF55144">
    <property type="entry name" value="LigT-like"/>
    <property type="match status" value="1"/>
</dbReference>
<dbReference type="PANTHER" id="PTHR35561">
    <property type="entry name" value="RNA 2',3'-CYCLIC PHOSPHODIESTERASE"/>
    <property type="match status" value="1"/>
</dbReference>
<proteinExistence type="predicted"/>
<keyword evidence="1" id="KW-0378">Hydrolase</keyword>
<reference evidence="2 3" key="1">
    <citation type="submission" date="2022-04" db="EMBL/GenBank/DDBJ databases">
        <authorList>
            <person name="Huq M.A."/>
        </authorList>
    </citation>
    <scope>NUCLEOTIDE SEQUENCE [LARGE SCALE GENOMIC DNA]</scope>
    <source>
        <strain evidence="2 3">MAH-33</strain>
    </source>
</reference>
<evidence type="ECO:0000256" key="1">
    <source>
        <dbReference type="ARBA" id="ARBA00022801"/>
    </source>
</evidence>
<dbReference type="RefSeq" id="WP_247230216.1">
    <property type="nucleotide sequence ID" value="NZ_JALKHS010000006.1"/>
</dbReference>
<dbReference type="Gene3D" id="3.90.1140.10">
    <property type="entry name" value="Cyclic phosphodiesterase"/>
    <property type="match status" value="1"/>
</dbReference>
<gene>
    <name evidence="2" type="ORF">MU848_03335</name>
</gene>
<sequence length="185" mass="21128">MRHDMRATTLYRLFFALKPPVTVARQTDHLAEKLGGGERRIRLEHQHMTLAVTADYVEYPYAVIKALLRAGTSVEAEPFDMRLDQVSFNNRSVALRPSRSVPLLNQLQRSIADAMWRAGVALRPGWSFSPHQTLFYRDGPPSQQSIDGFSWSLDRFVLVCSHVGRTRHDILGTWTLKGDGQYELF</sequence>
<dbReference type="InterPro" id="IPR004175">
    <property type="entry name" value="RNA_CPDase"/>
</dbReference>
<dbReference type="InterPro" id="IPR009097">
    <property type="entry name" value="Cyclic_Pdiesterase"/>
</dbReference>
<dbReference type="Proteomes" id="UP001203512">
    <property type="component" value="Unassembled WGS sequence"/>
</dbReference>
<dbReference type="GO" id="GO:0016874">
    <property type="term" value="F:ligase activity"/>
    <property type="evidence" value="ECO:0007669"/>
    <property type="project" value="UniProtKB-KW"/>
</dbReference>
<name>A0ABT0DU24_9SPHN</name>
<dbReference type="EMBL" id="JALKHS010000006">
    <property type="protein sequence ID" value="MCK0530615.1"/>
    <property type="molecule type" value="Genomic_DNA"/>
</dbReference>